<dbReference type="PROSITE" id="PS00455">
    <property type="entry name" value="AMP_BINDING"/>
    <property type="match status" value="1"/>
</dbReference>
<evidence type="ECO:0000313" key="4">
    <source>
        <dbReference type="Proteomes" id="UP000034150"/>
    </source>
</evidence>
<dbReference type="InterPro" id="IPR020845">
    <property type="entry name" value="AMP-binding_CS"/>
</dbReference>
<dbReference type="RefSeq" id="WP_046366902.1">
    <property type="nucleotide sequence ID" value="NZ_LAUZ02000235.1"/>
</dbReference>
<dbReference type="Gene3D" id="3.40.50.980">
    <property type="match status" value="2"/>
</dbReference>
<accession>A0A0M2JMU5</accession>
<dbReference type="AlphaFoldDB" id="A0A0M2JMU5"/>
<protein>
    <recommendedName>
        <fullName evidence="2">AMP-dependent synthetase/ligase domain-containing protein</fullName>
    </recommendedName>
</protein>
<dbReference type="FunFam" id="3.40.50.980:FF:000001">
    <property type="entry name" value="Non-ribosomal peptide synthetase"/>
    <property type="match status" value="1"/>
</dbReference>
<proteinExistence type="predicted"/>
<dbReference type="Proteomes" id="UP000034150">
    <property type="component" value="Unassembled WGS sequence"/>
</dbReference>
<dbReference type="Gene3D" id="3.30.559.30">
    <property type="entry name" value="Nonribosomal peptide synthetase, condensation domain"/>
    <property type="match status" value="1"/>
</dbReference>
<feature type="region of interest" description="Disordered" evidence="1">
    <location>
        <begin position="78"/>
        <end position="109"/>
    </location>
</feature>
<name>A0A0M2JMU5_9MYCO</name>
<dbReference type="InterPro" id="IPR000873">
    <property type="entry name" value="AMP-dep_synth/lig_dom"/>
</dbReference>
<evidence type="ECO:0000256" key="1">
    <source>
        <dbReference type="SAM" id="MobiDB-lite"/>
    </source>
</evidence>
<feature type="domain" description="AMP-dependent synthetase/ligase" evidence="2">
    <location>
        <begin position="96"/>
        <end position="253"/>
    </location>
</feature>
<evidence type="ECO:0000313" key="3">
    <source>
        <dbReference type="EMBL" id="KKE98140.1"/>
    </source>
</evidence>
<sequence length="253" mass="26185">DLTISLHEHHTPTGTPHGIHGAIEYRTDIYNPTTITTLITRFTRVLTAATTDPDVRVSDIDLLDAAEHAAVDAATNRRALTRPSDPRSVPEALSDCVSRHPDSPAVTGPAGTITYRELDDSAHRLAQYMIERGIGPGDCVGVMFTRSTAAVIAMVAVLKTGAAYLPLDPALPDQRIGFLLADAAPAAVVTTAGLAARVAGGAGSVITVEEVDAAPEPGDGPVVGPGPDDVAYVIYTSGTTGTPKGVAVTHQNL</sequence>
<reference evidence="3 4" key="1">
    <citation type="journal article" date="2015" name="Genome Announc.">
        <title>Draft Genome Sequence of Mycobacterium obuense Strain UC1, Isolated from Patient Sputum.</title>
        <authorList>
            <person name="Greninger A.L."/>
            <person name="Cunningham G."/>
            <person name="Hsu E.D."/>
            <person name="Yu J.M."/>
            <person name="Chiu C.Y."/>
            <person name="Miller S."/>
        </authorList>
    </citation>
    <scope>NUCLEOTIDE SEQUENCE [LARGE SCALE GENOMIC DNA]</scope>
    <source>
        <strain evidence="3 4">UC1</strain>
    </source>
</reference>
<organism evidence="3 4">
    <name type="scientific">Mycolicibacterium obuense</name>
    <dbReference type="NCBI Taxonomy" id="1807"/>
    <lineage>
        <taxon>Bacteria</taxon>
        <taxon>Bacillati</taxon>
        <taxon>Actinomycetota</taxon>
        <taxon>Actinomycetes</taxon>
        <taxon>Mycobacteriales</taxon>
        <taxon>Mycobacteriaceae</taxon>
        <taxon>Mycolicibacterium</taxon>
    </lineage>
</organism>
<keyword evidence="4" id="KW-1185">Reference proteome</keyword>
<dbReference type="GO" id="GO:0043041">
    <property type="term" value="P:amino acid activation for nonribosomal peptide biosynthetic process"/>
    <property type="evidence" value="ECO:0007669"/>
    <property type="project" value="TreeGrafter"/>
</dbReference>
<dbReference type="Pfam" id="PF00501">
    <property type="entry name" value="AMP-binding"/>
    <property type="match status" value="1"/>
</dbReference>
<dbReference type="STRING" id="1807.MOBUDSM44075_04237"/>
<dbReference type="OrthoDB" id="4630267at2"/>
<dbReference type="GO" id="GO:0005737">
    <property type="term" value="C:cytoplasm"/>
    <property type="evidence" value="ECO:0007669"/>
    <property type="project" value="TreeGrafter"/>
</dbReference>
<feature type="non-terminal residue" evidence="3">
    <location>
        <position position="253"/>
    </location>
</feature>
<dbReference type="InterPro" id="IPR020459">
    <property type="entry name" value="AMP-binding"/>
</dbReference>
<feature type="non-terminal residue" evidence="3">
    <location>
        <position position="1"/>
    </location>
</feature>
<gene>
    <name evidence="3" type="ORF">WN67_30855</name>
</gene>
<dbReference type="GO" id="GO:0031177">
    <property type="term" value="F:phosphopantetheine binding"/>
    <property type="evidence" value="ECO:0007669"/>
    <property type="project" value="TreeGrafter"/>
</dbReference>
<dbReference type="SUPFAM" id="SSF56801">
    <property type="entry name" value="Acetyl-CoA synthetase-like"/>
    <property type="match status" value="1"/>
</dbReference>
<dbReference type="PANTHER" id="PTHR45527:SF1">
    <property type="entry name" value="FATTY ACID SYNTHASE"/>
    <property type="match status" value="1"/>
</dbReference>
<dbReference type="PRINTS" id="PR00154">
    <property type="entry name" value="AMPBINDING"/>
</dbReference>
<dbReference type="PANTHER" id="PTHR45527">
    <property type="entry name" value="NONRIBOSOMAL PEPTIDE SYNTHETASE"/>
    <property type="match status" value="1"/>
</dbReference>
<dbReference type="EMBL" id="LAUZ02000235">
    <property type="protein sequence ID" value="KKE98140.1"/>
    <property type="molecule type" value="Genomic_DNA"/>
</dbReference>
<dbReference type="GO" id="GO:0044550">
    <property type="term" value="P:secondary metabolite biosynthetic process"/>
    <property type="evidence" value="ECO:0007669"/>
    <property type="project" value="TreeGrafter"/>
</dbReference>
<comment type="caution">
    <text evidence="3">The sequence shown here is derived from an EMBL/GenBank/DDBJ whole genome shotgun (WGS) entry which is preliminary data.</text>
</comment>
<evidence type="ECO:0000259" key="2">
    <source>
        <dbReference type="Pfam" id="PF00501"/>
    </source>
</evidence>